<dbReference type="AlphaFoldDB" id="A0ABD3U350"/>
<comment type="caution">
    <text evidence="1">The sequence shown here is derived from an EMBL/GenBank/DDBJ whole genome shotgun (WGS) entry which is preliminary data.</text>
</comment>
<dbReference type="Proteomes" id="UP001634393">
    <property type="component" value="Unassembled WGS sequence"/>
</dbReference>
<organism evidence="1 2">
    <name type="scientific">Penstemon smallii</name>
    <dbReference type="NCBI Taxonomy" id="265156"/>
    <lineage>
        <taxon>Eukaryota</taxon>
        <taxon>Viridiplantae</taxon>
        <taxon>Streptophyta</taxon>
        <taxon>Embryophyta</taxon>
        <taxon>Tracheophyta</taxon>
        <taxon>Spermatophyta</taxon>
        <taxon>Magnoliopsida</taxon>
        <taxon>eudicotyledons</taxon>
        <taxon>Gunneridae</taxon>
        <taxon>Pentapetalae</taxon>
        <taxon>asterids</taxon>
        <taxon>lamiids</taxon>
        <taxon>Lamiales</taxon>
        <taxon>Plantaginaceae</taxon>
        <taxon>Cheloneae</taxon>
        <taxon>Penstemon</taxon>
    </lineage>
</organism>
<proteinExistence type="predicted"/>
<keyword evidence="2" id="KW-1185">Reference proteome</keyword>
<dbReference type="EMBL" id="JBJXBP010000002">
    <property type="protein sequence ID" value="KAL3843879.1"/>
    <property type="molecule type" value="Genomic_DNA"/>
</dbReference>
<sequence>MKLAKFGSGLTTRVMHSLIDGSLLPIELEKSNCTEQPGGENRPDPKDLFTFVHNRHEKTVKKLTTIQFLFDCRH</sequence>
<name>A0ABD3U350_9LAMI</name>
<reference evidence="1 2" key="1">
    <citation type="submission" date="2024-12" db="EMBL/GenBank/DDBJ databases">
        <title>The unique morphological basis and parallel evolutionary history of personate flowers in Penstemon.</title>
        <authorList>
            <person name="Depatie T.H."/>
            <person name="Wessinger C.A."/>
        </authorList>
    </citation>
    <scope>NUCLEOTIDE SEQUENCE [LARGE SCALE GENOMIC DNA]</scope>
    <source>
        <strain evidence="1">WTNN_2</strain>
        <tissue evidence="1">Leaf</tissue>
    </source>
</reference>
<accession>A0ABD3U350</accession>
<evidence type="ECO:0000313" key="2">
    <source>
        <dbReference type="Proteomes" id="UP001634393"/>
    </source>
</evidence>
<gene>
    <name evidence="1" type="ORF">ACJIZ3_001282</name>
</gene>
<evidence type="ECO:0000313" key="1">
    <source>
        <dbReference type="EMBL" id="KAL3843879.1"/>
    </source>
</evidence>
<protein>
    <submittedName>
        <fullName evidence="1">Uncharacterized protein</fullName>
    </submittedName>
</protein>